<dbReference type="Proteomes" id="UP000887159">
    <property type="component" value="Unassembled WGS sequence"/>
</dbReference>
<comment type="caution">
    <text evidence="1">The sequence shown here is derived from an EMBL/GenBank/DDBJ whole genome shotgun (WGS) entry which is preliminary data.</text>
</comment>
<evidence type="ECO:0000313" key="1">
    <source>
        <dbReference type="EMBL" id="GFY28792.1"/>
    </source>
</evidence>
<organism evidence="1 2">
    <name type="scientific">Trichonephila clavipes</name>
    <name type="common">Golden silk orbweaver</name>
    <name type="synonym">Nephila clavipes</name>
    <dbReference type="NCBI Taxonomy" id="2585209"/>
    <lineage>
        <taxon>Eukaryota</taxon>
        <taxon>Metazoa</taxon>
        <taxon>Ecdysozoa</taxon>
        <taxon>Arthropoda</taxon>
        <taxon>Chelicerata</taxon>
        <taxon>Arachnida</taxon>
        <taxon>Araneae</taxon>
        <taxon>Araneomorphae</taxon>
        <taxon>Entelegynae</taxon>
        <taxon>Araneoidea</taxon>
        <taxon>Nephilidae</taxon>
        <taxon>Trichonephila</taxon>
    </lineage>
</organism>
<protein>
    <submittedName>
        <fullName evidence="1">Uncharacterized protein</fullName>
    </submittedName>
</protein>
<dbReference type="AlphaFoldDB" id="A0A8X6W5Q9"/>
<dbReference type="EMBL" id="BMAU01021387">
    <property type="protein sequence ID" value="GFY28792.1"/>
    <property type="molecule type" value="Genomic_DNA"/>
</dbReference>
<reference evidence="1" key="1">
    <citation type="submission" date="2020-08" db="EMBL/GenBank/DDBJ databases">
        <title>Multicomponent nature underlies the extraordinary mechanical properties of spider dragline silk.</title>
        <authorList>
            <person name="Kono N."/>
            <person name="Nakamura H."/>
            <person name="Mori M."/>
            <person name="Yoshida Y."/>
            <person name="Ohtoshi R."/>
            <person name="Malay A.D."/>
            <person name="Moran D.A.P."/>
            <person name="Tomita M."/>
            <person name="Numata K."/>
            <person name="Arakawa K."/>
        </authorList>
    </citation>
    <scope>NUCLEOTIDE SEQUENCE</scope>
</reference>
<sequence length="44" mass="5044">RKVRLMVLNGVVEYPRLHNEWAGVHQPVHTRSTLATCGIQHEPL</sequence>
<accession>A0A8X6W5Q9</accession>
<name>A0A8X6W5Q9_TRICX</name>
<evidence type="ECO:0000313" key="2">
    <source>
        <dbReference type="Proteomes" id="UP000887159"/>
    </source>
</evidence>
<keyword evidence="2" id="KW-1185">Reference proteome</keyword>
<gene>
    <name evidence="1" type="ORF">TNCV_4719291</name>
</gene>
<feature type="non-terminal residue" evidence="1">
    <location>
        <position position="1"/>
    </location>
</feature>
<proteinExistence type="predicted"/>